<dbReference type="Proteomes" id="UP000789739">
    <property type="component" value="Unassembled WGS sequence"/>
</dbReference>
<feature type="compositionally biased region" description="Low complexity" evidence="1">
    <location>
        <begin position="187"/>
        <end position="196"/>
    </location>
</feature>
<gene>
    <name evidence="3" type="ORF">PBRASI_LOCUS4692</name>
</gene>
<keyword evidence="2" id="KW-0812">Transmembrane</keyword>
<reference evidence="3" key="1">
    <citation type="submission" date="2021-06" db="EMBL/GenBank/DDBJ databases">
        <authorList>
            <person name="Kallberg Y."/>
            <person name="Tangrot J."/>
            <person name="Rosling A."/>
        </authorList>
    </citation>
    <scope>NUCLEOTIDE SEQUENCE</scope>
    <source>
        <strain evidence="3">BR232B</strain>
    </source>
</reference>
<sequence>MVYSNISVDNNLQILPIKVNSSWFATNPSSLPKTVDFFFKVAASGSSALLAPQGPIFHIIEPAAVTLAAPVPATTTISDTLTVPSATTIISNDKNTTFTPPLVAIVCVAVVTALVAIIALVMAARSRKARSNKSMSTLSTSSTTPMVAGSKYKDSRDVESPVDVASISSVTPLSKKESQPNIAQRMSLSSPSRSSLTGNPSVTFSSVSSAGALSVSDAAFLSDAFRHGLRKPEWGADLAEEGTGLQSVSRKQARIEIMNAKDLLTEGEFEGDHKES</sequence>
<name>A0A9N9AUH5_9GLOM</name>
<feature type="transmembrane region" description="Helical" evidence="2">
    <location>
        <begin position="102"/>
        <end position="124"/>
    </location>
</feature>
<proteinExistence type="predicted"/>
<dbReference type="EMBL" id="CAJVPI010000502">
    <property type="protein sequence ID" value="CAG8543121.1"/>
    <property type="molecule type" value="Genomic_DNA"/>
</dbReference>
<evidence type="ECO:0000313" key="3">
    <source>
        <dbReference type="EMBL" id="CAG8543121.1"/>
    </source>
</evidence>
<feature type="region of interest" description="Disordered" evidence="1">
    <location>
        <begin position="131"/>
        <end position="155"/>
    </location>
</feature>
<comment type="caution">
    <text evidence="3">The sequence shown here is derived from an EMBL/GenBank/DDBJ whole genome shotgun (WGS) entry which is preliminary data.</text>
</comment>
<keyword evidence="2" id="KW-1133">Transmembrane helix</keyword>
<evidence type="ECO:0000256" key="2">
    <source>
        <dbReference type="SAM" id="Phobius"/>
    </source>
</evidence>
<protein>
    <submittedName>
        <fullName evidence="3">10554_t:CDS:1</fullName>
    </submittedName>
</protein>
<keyword evidence="2" id="KW-0472">Membrane</keyword>
<keyword evidence="4" id="KW-1185">Reference proteome</keyword>
<organism evidence="3 4">
    <name type="scientific">Paraglomus brasilianum</name>
    <dbReference type="NCBI Taxonomy" id="144538"/>
    <lineage>
        <taxon>Eukaryota</taxon>
        <taxon>Fungi</taxon>
        <taxon>Fungi incertae sedis</taxon>
        <taxon>Mucoromycota</taxon>
        <taxon>Glomeromycotina</taxon>
        <taxon>Glomeromycetes</taxon>
        <taxon>Paraglomerales</taxon>
        <taxon>Paraglomeraceae</taxon>
        <taxon>Paraglomus</taxon>
    </lineage>
</organism>
<dbReference type="OrthoDB" id="10554805at2759"/>
<evidence type="ECO:0000256" key="1">
    <source>
        <dbReference type="SAM" id="MobiDB-lite"/>
    </source>
</evidence>
<feature type="compositionally biased region" description="Low complexity" evidence="1">
    <location>
        <begin position="132"/>
        <end position="144"/>
    </location>
</feature>
<evidence type="ECO:0000313" key="4">
    <source>
        <dbReference type="Proteomes" id="UP000789739"/>
    </source>
</evidence>
<accession>A0A9N9AUH5</accession>
<feature type="region of interest" description="Disordered" evidence="1">
    <location>
        <begin position="169"/>
        <end position="201"/>
    </location>
</feature>
<dbReference type="AlphaFoldDB" id="A0A9N9AUH5"/>